<dbReference type="RefSeq" id="WP_125696395.1">
    <property type="nucleotide sequence ID" value="NZ_BOLQ01000001.1"/>
</dbReference>
<protein>
    <submittedName>
        <fullName evidence="2">L7Ae/L30e/S12e/Gadd45 family ribosomal protein</fullName>
    </submittedName>
</protein>
<proteinExistence type="predicted"/>
<evidence type="ECO:0000313" key="2">
    <source>
        <dbReference type="EMBL" id="MFD1430953.1"/>
    </source>
</evidence>
<keyword evidence="2" id="KW-0689">Ribosomal protein</keyword>
<organism evidence="2 3">
    <name type="scientific">Lacticaseibacillus mingshuiensis</name>
    <dbReference type="NCBI Taxonomy" id="2799574"/>
    <lineage>
        <taxon>Bacteria</taxon>
        <taxon>Bacillati</taxon>
        <taxon>Bacillota</taxon>
        <taxon>Bacilli</taxon>
        <taxon>Lactobacillales</taxon>
        <taxon>Lactobacillaceae</taxon>
        <taxon>Lacticaseibacillus</taxon>
    </lineage>
</organism>
<evidence type="ECO:0000259" key="1">
    <source>
        <dbReference type="Pfam" id="PF01248"/>
    </source>
</evidence>
<dbReference type="EMBL" id="JBHTOC010000022">
    <property type="protein sequence ID" value="MFD1430953.1"/>
    <property type="molecule type" value="Genomic_DNA"/>
</dbReference>
<dbReference type="Gene3D" id="3.30.1330.30">
    <property type="match status" value="1"/>
</dbReference>
<reference evidence="3" key="1">
    <citation type="journal article" date="2019" name="Int. J. Syst. Evol. Microbiol.">
        <title>The Global Catalogue of Microorganisms (GCM) 10K type strain sequencing project: providing services to taxonomists for standard genome sequencing and annotation.</title>
        <authorList>
            <consortium name="The Broad Institute Genomics Platform"/>
            <consortium name="The Broad Institute Genome Sequencing Center for Infectious Disease"/>
            <person name="Wu L."/>
            <person name="Ma J."/>
        </authorList>
    </citation>
    <scope>NUCLEOTIDE SEQUENCE [LARGE SCALE GENOMIC DNA]</scope>
    <source>
        <strain evidence="3">CCM 8980</strain>
    </source>
</reference>
<gene>
    <name evidence="2" type="ORF">ACFQ4P_11980</name>
</gene>
<comment type="caution">
    <text evidence="2">The sequence shown here is derived from an EMBL/GenBank/DDBJ whole genome shotgun (WGS) entry which is preliminary data.</text>
</comment>
<feature type="domain" description="Ribosomal protein eL8/eL30/eS12/Gadd45" evidence="1">
    <location>
        <begin position="6"/>
        <end position="94"/>
    </location>
</feature>
<keyword evidence="2" id="KW-0687">Ribonucleoprotein</keyword>
<dbReference type="SUPFAM" id="SSF55315">
    <property type="entry name" value="L30e-like"/>
    <property type="match status" value="1"/>
</dbReference>
<keyword evidence="3" id="KW-1185">Reference proteome</keyword>
<accession>A0ABW4CM87</accession>
<dbReference type="InterPro" id="IPR029064">
    <property type="entry name" value="Ribosomal_eL30-like_sf"/>
</dbReference>
<sequence>MNEQAALNLLGLAKRAGKITSGESFVLGAIRDGSAKLVFVASDASANTKKMFQDKSSFYQVPLQNGLSQLALSQAIGAARSSIAVCDVGFANKLIKLLTSQ</sequence>
<dbReference type="GO" id="GO:0005840">
    <property type="term" value="C:ribosome"/>
    <property type="evidence" value="ECO:0007669"/>
    <property type="project" value="UniProtKB-KW"/>
</dbReference>
<dbReference type="Proteomes" id="UP001597196">
    <property type="component" value="Unassembled WGS sequence"/>
</dbReference>
<name>A0ABW4CM87_9LACO</name>
<dbReference type="InterPro" id="IPR004038">
    <property type="entry name" value="Ribosomal_eL8/eL30/eS12/Gad45"/>
</dbReference>
<evidence type="ECO:0000313" key="3">
    <source>
        <dbReference type="Proteomes" id="UP001597196"/>
    </source>
</evidence>
<dbReference type="Pfam" id="PF01248">
    <property type="entry name" value="Ribosomal_L7Ae"/>
    <property type="match status" value="1"/>
</dbReference>